<evidence type="ECO:0000313" key="8">
    <source>
        <dbReference type="Proteomes" id="UP000006512"/>
    </source>
</evidence>
<dbReference type="PANTHER" id="PTHR40980:SF3">
    <property type="entry name" value="TONB-DEPENDENT RECEPTOR-LIKE BETA-BARREL DOMAIN-CONTAINING PROTEIN"/>
    <property type="match status" value="1"/>
</dbReference>
<feature type="domain" description="TonB-dependent receptor plug" evidence="6">
    <location>
        <begin position="38"/>
        <end position="151"/>
    </location>
</feature>
<dbReference type="HOGENOM" id="CLU_006935_2_0_5"/>
<dbReference type="eggNOG" id="COG4771">
    <property type="taxonomic scope" value="Bacteria"/>
</dbReference>
<keyword evidence="3" id="KW-0998">Cell outer membrane</keyword>
<reference evidence="8" key="1">
    <citation type="submission" date="2011-03" db="EMBL/GenBank/DDBJ databases">
        <title>Draft genome sequence of Brevundimonas diminuta.</title>
        <authorList>
            <person name="Brown P.J.B."/>
            <person name="Buechlein A."/>
            <person name="Hemmerich C."/>
            <person name="Brun Y.V."/>
        </authorList>
    </citation>
    <scope>NUCLEOTIDE SEQUENCE [LARGE SCALE GENOMIC DNA]</scope>
    <source>
        <strain evidence="8">C19</strain>
    </source>
</reference>
<keyword evidence="2 4" id="KW-0472">Membrane</keyword>
<evidence type="ECO:0000259" key="6">
    <source>
        <dbReference type="Pfam" id="PF07715"/>
    </source>
</evidence>
<gene>
    <name evidence="7" type="ORF">ABI_30820</name>
</gene>
<comment type="similarity">
    <text evidence="4">Belongs to the TonB-dependent receptor family.</text>
</comment>
<evidence type="ECO:0000256" key="1">
    <source>
        <dbReference type="ARBA" id="ARBA00004442"/>
    </source>
</evidence>
<dbReference type="Pfam" id="PF07715">
    <property type="entry name" value="Plug"/>
    <property type="match status" value="1"/>
</dbReference>
<dbReference type="InterPro" id="IPR037066">
    <property type="entry name" value="Plug_dom_sf"/>
</dbReference>
<feature type="domain" description="TonB-dependent receptor-like beta-barrel" evidence="5">
    <location>
        <begin position="550"/>
        <end position="1050"/>
    </location>
</feature>
<evidence type="ECO:0000256" key="4">
    <source>
        <dbReference type="RuleBase" id="RU003357"/>
    </source>
</evidence>
<dbReference type="Gene3D" id="2.170.130.10">
    <property type="entry name" value="TonB-dependent receptor, plug domain"/>
    <property type="match status" value="1"/>
</dbReference>
<evidence type="ECO:0000256" key="3">
    <source>
        <dbReference type="ARBA" id="ARBA00023237"/>
    </source>
</evidence>
<dbReference type="InterPro" id="IPR000531">
    <property type="entry name" value="Beta-barrel_TonB"/>
</dbReference>
<proteinExistence type="inferred from homology"/>
<comment type="subcellular location">
    <subcellularLocation>
        <location evidence="1 4">Cell outer membrane</location>
    </subcellularLocation>
</comment>
<dbReference type="SUPFAM" id="SSF56935">
    <property type="entry name" value="Porins"/>
    <property type="match status" value="1"/>
</dbReference>
<dbReference type="GO" id="GO:0009279">
    <property type="term" value="C:cell outer membrane"/>
    <property type="evidence" value="ECO:0007669"/>
    <property type="project" value="UniProtKB-SubCell"/>
</dbReference>
<organism evidence="7 8">
    <name type="scientific">Asticcacaulis biprosthecium C19</name>
    <dbReference type="NCBI Taxonomy" id="715226"/>
    <lineage>
        <taxon>Bacteria</taxon>
        <taxon>Pseudomonadati</taxon>
        <taxon>Pseudomonadota</taxon>
        <taxon>Alphaproteobacteria</taxon>
        <taxon>Caulobacterales</taxon>
        <taxon>Caulobacteraceae</taxon>
        <taxon>Asticcacaulis</taxon>
    </lineage>
</organism>
<keyword evidence="8" id="KW-1185">Reference proteome</keyword>
<dbReference type="InterPro" id="IPR036942">
    <property type="entry name" value="Beta-barrel_TonB_sf"/>
</dbReference>
<dbReference type="AlphaFoldDB" id="F4QN74"/>
<keyword evidence="7" id="KW-0675">Receptor</keyword>
<keyword evidence="4" id="KW-0798">TonB box</keyword>
<evidence type="ECO:0000259" key="5">
    <source>
        <dbReference type="Pfam" id="PF00593"/>
    </source>
</evidence>
<evidence type="ECO:0000256" key="2">
    <source>
        <dbReference type="ARBA" id="ARBA00023136"/>
    </source>
</evidence>
<dbReference type="STRING" id="715226.ABI_30820"/>
<accession>F4QN74</accession>
<evidence type="ECO:0000313" key="7">
    <source>
        <dbReference type="EMBL" id="EGF91665.1"/>
    </source>
</evidence>
<dbReference type="InterPro" id="IPR012910">
    <property type="entry name" value="Plug_dom"/>
</dbReference>
<dbReference type="PANTHER" id="PTHR40980">
    <property type="entry name" value="PLUG DOMAIN-CONTAINING PROTEIN"/>
    <property type="match status" value="1"/>
</dbReference>
<name>F4QN74_9CAUL</name>
<sequence>MPGAVQAQDAPAAPVAAADDVVVVTGYRASLRSAITKKRNADVMLDAINADDIADFPDANLAESLQRIPGISIDRDNGEGRQISVRGLGGDFTRVRINNLEALSTAGANDAGSTPNRSRAFDFNTFASELFNSLTVRKTASAETDEGSLGATVDLQTGRPFDYKTGAFAVSVQNAYNSNGGTNSPRITGLFSKRWADGKMGFLASVAYSEKLSENDQFRRGPGSSDYTYRGTTWAGSEIPGRAGFAAPTGTTFGSVITNPAVIAAQTGSDPTAYALLYPGCAAAATNTTAVQPGCNNSVVKFPALGSIEQQDLEQKRLGVTTSFQIQLAPRTRLTIDGLYSKFENKSTIYQVSSVGLNRNNTNAGFNTANAGTSTANKRNFYPGLCTAATETNLAPGQDCGQQMNGTTLVAGTQFSFNPFNLDPYDYFNSPASPGYIASTNGMAFRDALIGRPAVKVHEAHVTNNNADYLKLSNIDWRSAADRGQYTTEFQQVSLNLTHAFSDSFRADFTVGASKSLNRYQGLLVEFNSMDRPEVFTYDERAGGDMPTFNPGFDLTDASKWGIVKGFSGMRNFMRDTENTYEGAKADFTWDINDTFAFKFGAVTRKYGFSTNQFERNSDLLNPTEKEAGVTVASLSRVVDFGDGLDISEGTPTSFRAPSIEAFSSAFGFDCNCINKYGDFRITRKRNRTASFTVAEETSGIYGQLNFKHDVLGRHMFGNIGVRQVSTEVLSQGETTAGRMIFGTNSYDDLLPSMSVAWEVMDDLYLRFGASKVMARPQLVNLSPAVSAISVPAAGGEAAGGTLTVGNPKLKPFRATAYDFAAEWYFAKNGLLSLSLFKKDIESYPQTILYSAPLSTFLDTDAIDALKLQFTDADQIAYITDDRPFLARQVSDAPGGTLQGWEFSYQQDFSFLPWQFKHTGVQFNMTHIDSELTYILDPGTVNATTGVVTKAPTYGNGPWLNASPDAINLTFYYETEKLSARISAAQRKGYYTNYPIASGACSVGLNADGTPCDGPLMNEFGGSEETLNVDFAISYNPAPHWTVTLEGLNLTNQTTNRYAYDQPVVTQYGSTGRTITLGLRYKY</sequence>
<dbReference type="Proteomes" id="UP000006512">
    <property type="component" value="Unassembled WGS sequence"/>
</dbReference>
<protein>
    <submittedName>
        <fullName evidence="7">TonB-dependent receptor family protein</fullName>
    </submittedName>
</protein>
<dbReference type="EMBL" id="GL883078">
    <property type="protein sequence ID" value="EGF91665.1"/>
    <property type="molecule type" value="Genomic_DNA"/>
</dbReference>
<dbReference type="Gene3D" id="2.40.170.20">
    <property type="entry name" value="TonB-dependent receptor, beta-barrel domain"/>
    <property type="match status" value="1"/>
</dbReference>
<dbReference type="Pfam" id="PF00593">
    <property type="entry name" value="TonB_dep_Rec_b-barrel"/>
    <property type="match status" value="1"/>
</dbReference>